<dbReference type="GeneID" id="37017940"/>
<reference evidence="3 4" key="1">
    <citation type="journal article" date="2018" name="Mol. Biol. Evol.">
        <title>Broad Genomic Sampling Reveals a Smut Pathogenic Ancestry of the Fungal Clade Ustilaginomycotina.</title>
        <authorList>
            <person name="Kijpornyongpan T."/>
            <person name="Mondo S.J."/>
            <person name="Barry K."/>
            <person name="Sandor L."/>
            <person name="Lee J."/>
            <person name="Lipzen A."/>
            <person name="Pangilinan J."/>
            <person name="LaButti K."/>
            <person name="Hainaut M."/>
            <person name="Henrissat B."/>
            <person name="Grigoriev I.V."/>
            <person name="Spatafora J.W."/>
            <person name="Aime M.C."/>
        </authorList>
    </citation>
    <scope>NUCLEOTIDE SEQUENCE [LARGE SCALE GENOMIC DNA]</scope>
    <source>
        <strain evidence="3 4">MCA 3882</strain>
    </source>
</reference>
<dbReference type="Pfam" id="PF01652">
    <property type="entry name" value="IF4E"/>
    <property type="match status" value="1"/>
</dbReference>
<dbReference type="InParanoid" id="A0A316VEE0"/>
<evidence type="ECO:0000256" key="1">
    <source>
        <dbReference type="RuleBase" id="RU004374"/>
    </source>
</evidence>
<evidence type="ECO:0000313" key="4">
    <source>
        <dbReference type="Proteomes" id="UP000245771"/>
    </source>
</evidence>
<name>A0A316VEE0_9BASI</name>
<feature type="region of interest" description="Disordered" evidence="2">
    <location>
        <begin position="19"/>
        <end position="42"/>
    </location>
</feature>
<feature type="compositionally biased region" description="Low complexity" evidence="2">
    <location>
        <begin position="29"/>
        <end position="42"/>
    </location>
</feature>
<dbReference type="SUPFAM" id="SSF55418">
    <property type="entry name" value="eIF4e-like"/>
    <property type="match status" value="1"/>
</dbReference>
<dbReference type="InterPro" id="IPR001040">
    <property type="entry name" value="TIF_eIF_4E"/>
</dbReference>
<dbReference type="RefSeq" id="XP_025354683.1">
    <property type="nucleotide sequence ID" value="XM_025496159.1"/>
</dbReference>
<feature type="non-terminal residue" evidence="3">
    <location>
        <position position="202"/>
    </location>
</feature>
<comment type="similarity">
    <text evidence="1">Belongs to the eukaryotic initiation factor 4E family.</text>
</comment>
<keyword evidence="4" id="KW-1185">Reference proteome</keyword>
<dbReference type="AlphaFoldDB" id="A0A316VEE0"/>
<dbReference type="STRING" id="1280837.A0A316VEE0"/>
<dbReference type="Proteomes" id="UP000245771">
    <property type="component" value="Unassembled WGS sequence"/>
</dbReference>
<protein>
    <submittedName>
        <fullName evidence="3">Translation initiation factor eIF4e</fullName>
    </submittedName>
</protein>
<dbReference type="InterPro" id="IPR023398">
    <property type="entry name" value="TIF_eIF4e-like"/>
</dbReference>
<dbReference type="OrthoDB" id="590761at2759"/>
<evidence type="ECO:0000256" key="2">
    <source>
        <dbReference type="SAM" id="MobiDB-lite"/>
    </source>
</evidence>
<dbReference type="GO" id="GO:0000340">
    <property type="term" value="F:RNA 7-methylguanosine cap binding"/>
    <property type="evidence" value="ECO:0007669"/>
    <property type="project" value="TreeGrafter"/>
</dbReference>
<dbReference type="PANTHER" id="PTHR11960:SF73">
    <property type="entry name" value="TRANSLATION INITIATION FACTOR 4E, PUTATIVE-RELATED"/>
    <property type="match status" value="1"/>
</dbReference>
<dbReference type="Gene3D" id="3.30.760.10">
    <property type="entry name" value="RNA Cap, Translation Initiation Factor Eif4e"/>
    <property type="match status" value="1"/>
</dbReference>
<dbReference type="GO" id="GO:0016281">
    <property type="term" value="C:eukaryotic translation initiation factor 4F complex"/>
    <property type="evidence" value="ECO:0007669"/>
    <property type="project" value="TreeGrafter"/>
</dbReference>
<keyword evidence="1" id="KW-0694">RNA-binding</keyword>
<feature type="compositionally biased region" description="Polar residues" evidence="2">
    <location>
        <begin position="19"/>
        <end position="28"/>
    </location>
</feature>
<organism evidence="3 4">
    <name type="scientific">Meira miltonrushii</name>
    <dbReference type="NCBI Taxonomy" id="1280837"/>
    <lineage>
        <taxon>Eukaryota</taxon>
        <taxon>Fungi</taxon>
        <taxon>Dikarya</taxon>
        <taxon>Basidiomycota</taxon>
        <taxon>Ustilaginomycotina</taxon>
        <taxon>Exobasidiomycetes</taxon>
        <taxon>Exobasidiales</taxon>
        <taxon>Brachybasidiaceae</taxon>
        <taxon>Meira</taxon>
    </lineage>
</organism>
<dbReference type="PANTHER" id="PTHR11960">
    <property type="entry name" value="EUKARYOTIC TRANSLATION INITIATION FACTOR 4E RELATED"/>
    <property type="match status" value="1"/>
</dbReference>
<keyword evidence="1 3" id="KW-0396">Initiation factor</keyword>
<evidence type="ECO:0000313" key="3">
    <source>
        <dbReference type="EMBL" id="PWN34381.1"/>
    </source>
</evidence>
<dbReference type="GO" id="GO:0003743">
    <property type="term" value="F:translation initiation factor activity"/>
    <property type="evidence" value="ECO:0007669"/>
    <property type="project" value="UniProtKB-KW"/>
</dbReference>
<keyword evidence="1" id="KW-0648">Protein biosynthesis</keyword>
<sequence length="202" mass="22886">MKSDEHPLEHKWTLYFDSKTWNPSTSQGSSEPPKSPALSASSSSATSWEATLKMLGQYDTVEKFMTTFRTLRRPSQLERNSNYHLFKNNIKPMWEDPANTKGGKWTITLRGANQALLDRSWMWLVLALIGEDIDEADDICGAVVSTRTKGDRIALWIRDKSNVDLVNKIGRKFVSVLDLEKESGVSLEFSANMQDEKPFPAK</sequence>
<dbReference type="EMBL" id="KZ819604">
    <property type="protein sequence ID" value="PWN34381.1"/>
    <property type="molecule type" value="Genomic_DNA"/>
</dbReference>
<proteinExistence type="inferred from homology"/>
<gene>
    <name evidence="3" type="ORF">FA14DRAFT_116197</name>
</gene>
<accession>A0A316VEE0</accession>